<dbReference type="Proteomes" id="UP000694851">
    <property type="component" value="Unplaced"/>
</dbReference>
<dbReference type="InterPro" id="IPR008197">
    <property type="entry name" value="WAP_dom"/>
</dbReference>
<keyword evidence="4" id="KW-1185">Reference proteome</keyword>
<feature type="domain" description="BPTI/Kunitz inhibitor" evidence="2">
    <location>
        <begin position="103"/>
        <end position="153"/>
    </location>
</feature>
<dbReference type="Pfam" id="PF00095">
    <property type="entry name" value="WAP"/>
    <property type="match status" value="3"/>
</dbReference>
<dbReference type="Gene3D" id="4.10.75.10">
    <property type="entry name" value="Elafin-like"/>
    <property type="match status" value="3"/>
</dbReference>
<evidence type="ECO:0000313" key="4">
    <source>
        <dbReference type="Proteomes" id="UP000694851"/>
    </source>
</evidence>
<dbReference type="PROSITE" id="PS51390">
    <property type="entry name" value="WAP"/>
    <property type="match status" value="3"/>
</dbReference>
<dbReference type="PROSITE" id="PS50279">
    <property type="entry name" value="BPTI_KUNITZ_2"/>
    <property type="match status" value="1"/>
</dbReference>
<name>A0A8B7QVY8_HIPAR</name>
<dbReference type="PANTHER" id="PTHR47769:SF1">
    <property type="entry name" value="WAP FOUR-DISULFIDE CORE DOMAIN PROTEIN 8"/>
    <property type="match status" value="1"/>
</dbReference>
<evidence type="ECO:0000259" key="2">
    <source>
        <dbReference type="PROSITE" id="PS50279"/>
    </source>
</evidence>
<feature type="domain" description="WAP" evidence="3">
    <location>
        <begin position="203"/>
        <end position="248"/>
    </location>
</feature>
<dbReference type="CDD" id="cd00109">
    <property type="entry name" value="Kunitz-type"/>
    <property type="match status" value="1"/>
</dbReference>
<dbReference type="PRINTS" id="PR00759">
    <property type="entry name" value="BASICPTASE"/>
</dbReference>
<keyword evidence="1" id="KW-1015">Disulfide bond</keyword>
<dbReference type="InterPro" id="IPR020901">
    <property type="entry name" value="Prtase_inh_Kunz-CS"/>
</dbReference>
<dbReference type="Pfam" id="PF00014">
    <property type="entry name" value="Kunitz_BPTI"/>
    <property type="match status" value="1"/>
</dbReference>
<dbReference type="InterPro" id="IPR002223">
    <property type="entry name" value="Kunitz_BPTI"/>
</dbReference>
<dbReference type="PANTHER" id="PTHR47769">
    <property type="entry name" value="WAP FOUR-DISULFIDE CORE DOMAIN PROTEIN 8"/>
    <property type="match status" value="1"/>
</dbReference>
<dbReference type="Gene3D" id="4.10.410.10">
    <property type="entry name" value="Pancreatic trypsin inhibitor Kunitz domain"/>
    <property type="match status" value="1"/>
</dbReference>
<evidence type="ECO:0000313" key="5">
    <source>
        <dbReference type="RefSeq" id="XP_019492452.1"/>
    </source>
</evidence>
<dbReference type="GeneID" id="109379900"/>
<organism evidence="4 5">
    <name type="scientific">Hipposideros armiger</name>
    <name type="common">Great Himalayan leaf-nosed bat</name>
    <dbReference type="NCBI Taxonomy" id="186990"/>
    <lineage>
        <taxon>Eukaryota</taxon>
        <taxon>Metazoa</taxon>
        <taxon>Chordata</taxon>
        <taxon>Craniata</taxon>
        <taxon>Vertebrata</taxon>
        <taxon>Euteleostomi</taxon>
        <taxon>Mammalia</taxon>
        <taxon>Eutheria</taxon>
        <taxon>Laurasiatheria</taxon>
        <taxon>Chiroptera</taxon>
        <taxon>Yinpterochiroptera</taxon>
        <taxon>Rhinolophoidea</taxon>
        <taxon>Hipposideridae</taxon>
        <taxon>Hipposideros</taxon>
    </lineage>
</organism>
<dbReference type="GO" id="GO:0005576">
    <property type="term" value="C:extracellular region"/>
    <property type="evidence" value="ECO:0007669"/>
    <property type="project" value="InterPro"/>
</dbReference>
<protein>
    <submittedName>
        <fullName evidence="5">WAP four-disulfide core domain protein 8</fullName>
    </submittedName>
</protein>
<dbReference type="KEGG" id="hai:109379900"/>
<dbReference type="SMART" id="SM00131">
    <property type="entry name" value="KU"/>
    <property type="match status" value="1"/>
</dbReference>
<reference evidence="5" key="1">
    <citation type="submission" date="2025-08" db="UniProtKB">
        <authorList>
            <consortium name="RefSeq"/>
        </authorList>
    </citation>
    <scope>IDENTIFICATION</scope>
    <source>
        <tissue evidence="5">Muscle</tissue>
    </source>
</reference>
<evidence type="ECO:0000256" key="1">
    <source>
        <dbReference type="ARBA" id="ARBA00023157"/>
    </source>
</evidence>
<dbReference type="SUPFAM" id="SSF57256">
    <property type="entry name" value="Elafin-like"/>
    <property type="match status" value="3"/>
</dbReference>
<feature type="domain" description="WAP" evidence="3">
    <location>
        <begin position="52"/>
        <end position="99"/>
    </location>
</feature>
<evidence type="ECO:0000259" key="3">
    <source>
        <dbReference type="PROSITE" id="PS51390"/>
    </source>
</evidence>
<sequence length="249" mass="27877">MLLGLLQRATSAIWGKRHLPLHSSTFSGTNVTLLLLLSLSLEQTFAWSSKRVERKPGTCPEERLTCRATIPNLCRTDFNCDGYLKCCSFACGKKCIDLYEEPCMLLLDPGYCNSVTQRWYFDVNHKLCLPFKYGGCLGNANNFLSKEDCLKACALTDKKGLCPAFPFKDQMQCSTLCRSDNDCPDIEKCCDSTCGFVCVTPWKVKAGFCPQKPSLCSKIDKPKCMKDEDCPLSEKCCLRCGLKCLEPKD</sequence>
<proteinExistence type="predicted"/>
<gene>
    <name evidence="5" type="primary">WFDC8</name>
</gene>
<accession>A0A8B7QVY8</accession>
<dbReference type="PRINTS" id="PR00003">
    <property type="entry name" value="4DISULPHCORE"/>
</dbReference>
<dbReference type="PROSITE" id="PS00280">
    <property type="entry name" value="BPTI_KUNITZ_1"/>
    <property type="match status" value="1"/>
</dbReference>
<dbReference type="AlphaFoldDB" id="A0A8B7QVY8"/>
<dbReference type="InterPro" id="IPR036645">
    <property type="entry name" value="Elafin-like_sf"/>
</dbReference>
<dbReference type="OrthoDB" id="196393at2759"/>
<dbReference type="CTD" id="90199"/>
<dbReference type="SUPFAM" id="SSF57362">
    <property type="entry name" value="BPTI-like"/>
    <property type="match status" value="1"/>
</dbReference>
<dbReference type="InterPro" id="IPR036880">
    <property type="entry name" value="Kunitz_BPTI_sf"/>
</dbReference>
<dbReference type="RefSeq" id="XP_019492452.1">
    <property type="nucleotide sequence ID" value="XM_019636907.1"/>
</dbReference>
<dbReference type="GO" id="GO:0004867">
    <property type="term" value="F:serine-type endopeptidase inhibitor activity"/>
    <property type="evidence" value="ECO:0007669"/>
    <property type="project" value="InterPro"/>
</dbReference>
<dbReference type="SMART" id="SM00217">
    <property type="entry name" value="WAP"/>
    <property type="match status" value="3"/>
</dbReference>
<feature type="domain" description="WAP" evidence="3">
    <location>
        <begin position="155"/>
        <end position="202"/>
    </location>
</feature>